<evidence type="ECO:0000259" key="1">
    <source>
        <dbReference type="Pfam" id="PF08818"/>
    </source>
</evidence>
<dbReference type="InterPro" id="IPR014922">
    <property type="entry name" value="YdhG-like"/>
</dbReference>
<dbReference type="Pfam" id="PF08818">
    <property type="entry name" value="DUF1801"/>
    <property type="match status" value="1"/>
</dbReference>
<organism evidence="2">
    <name type="scientific">hydrothermal vent metagenome</name>
    <dbReference type="NCBI Taxonomy" id="652676"/>
    <lineage>
        <taxon>unclassified sequences</taxon>
        <taxon>metagenomes</taxon>
        <taxon>ecological metagenomes</taxon>
    </lineage>
</organism>
<feature type="domain" description="YdhG-like" evidence="1">
    <location>
        <begin position="34"/>
        <end position="130"/>
    </location>
</feature>
<dbReference type="AlphaFoldDB" id="A0A3B0UN33"/>
<sequence>MAKLKTKPTEILPADYIASISPASKQLDAQWLLETCERLTGEKAKMWGASIIGSGSYHYSYESGREGDMVLCGFSPRKAALVVYLAGNIDDQAELLEKLGPHKMGKSCLYIKHLTDVDLDILEALMQKSIDATLAKYPANQIENS</sequence>
<reference evidence="2" key="1">
    <citation type="submission" date="2018-06" db="EMBL/GenBank/DDBJ databases">
        <authorList>
            <person name="Zhirakovskaya E."/>
        </authorList>
    </citation>
    <scope>NUCLEOTIDE SEQUENCE</scope>
</reference>
<accession>A0A3B0UN33</accession>
<dbReference type="EMBL" id="UOEQ01000317">
    <property type="protein sequence ID" value="VAW21016.1"/>
    <property type="molecule type" value="Genomic_DNA"/>
</dbReference>
<evidence type="ECO:0000313" key="2">
    <source>
        <dbReference type="EMBL" id="VAW21016.1"/>
    </source>
</evidence>
<gene>
    <name evidence="2" type="ORF">MNBD_ALPHA11-1744</name>
</gene>
<protein>
    <recommendedName>
        <fullName evidence="1">YdhG-like domain-containing protein</fullName>
    </recommendedName>
</protein>
<proteinExistence type="predicted"/>
<name>A0A3B0UN33_9ZZZZ</name>